<evidence type="ECO:0000313" key="3">
    <source>
        <dbReference type="Proteomes" id="UP000035909"/>
    </source>
</evidence>
<evidence type="ECO:0000256" key="1">
    <source>
        <dbReference type="SAM" id="Phobius"/>
    </source>
</evidence>
<dbReference type="Proteomes" id="UP000035909">
    <property type="component" value="Unassembled WGS sequence"/>
</dbReference>
<gene>
    <name evidence="2" type="ORF">ABT57_07620</name>
</gene>
<evidence type="ECO:0000313" key="2">
    <source>
        <dbReference type="EMBL" id="KLV10410.1"/>
    </source>
</evidence>
<dbReference type="RefSeq" id="WP_047884575.1">
    <property type="nucleotide sequence ID" value="NZ_CP071326.1"/>
</dbReference>
<dbReference type="PATRIC" id="fig|320778.3.peg.1649"/>
<sequence length="191" mass="21328">MSVNHHTLFPIPKSLHTGLCYLVVVSIIVSGLLSSLVVFNVGLLPGASAGYQETGYQETGYQEAVSQVNEHQKNAYLSNVPQNWQTRDKVLICTSQGLKWVSLSSLQSSQAESDTKTDHQTLLKSHCPVFKLHPGNHFNLEGAFLLIMALVSYRRRVKPVSSPFTISKRFYRFAPKHSPPLDHVNSTQYSM</sequence>
<dbReference type="EMBL" id="LDOU01000006">
    <property type="protein sequence ID" value="KLV10410.1"/>
    <property type="molecule type" value="Genomic_DNA"/>
</dbReference>
<keyword evidence="3" id="KW-1185">Reference proteome</keyword>
<organism evidence="2 3">
    <name type="scientific">Photobacterium ganghwense</name>
    <dbReference type="NCBI Taxonomy" id="320778"/>
    <lineage>
        <taxon>Bacteria</taxon>
        <taxon>Pseudomonadati</taxon>
        <taxon>Pseudomonadota</taxon>
        <taxon>Gammaproteobacteria</taxon>
        <taxon>Vibrionales</taxon>
        <taxon>Vibrionaceae</taxon>
        <taxon>Photobacterium</taxon>
    </lineage>
</organism>
<dbReference type="AlphaFoldDB" id="A0A0J1HFL7"/>
<keyword evidence="1" id="KW-0812">Transmembrane</keyword>
<accession>A0A0J1HFL7</accession>
<dbReference type="STRING" id="320778.ABT57_07620"/>
<comment type="caution">
    <text evidence="2">The sequence shown here is derived from an EMBL/GenBank/DDBJ whole genome shotgun (WGS) entry which is preliminary data.</text>
</comment>
<keyword evidence="1" id="KW-0472">Membrane</keyword>
<protein>
    <submittedName>
        <fullName evidence="2">Uncharacterized protein</fullName>
    </submittedName>
</protein>
<dbReference type="OrthoDB" id="5875028at2"/>
<keyword evidence="1" id="KW-1133">Transmembrane helix</keyword>
<name>A0A0J1HFL7_9GAMM</name>
<reference evidence="2 3" key="1">
    <citation type="submission" date="2015-05" db="EMBL/GenBank/DDBJ databases">
        <title>Photobacterium galathea sp. nov.</title>
        <authorList>
            <person name="Machado H."/>
            <person name="Gram L."/>
        </authorList>
    </citation>
    <scope>NUCLEOTIDE SEQUENCE [LARGE SCALE GENOMIC DNA]</scope>
    <source>
        <strain evidence="2 3">DSM 22954</strain>
    </source>
</reference>
<proteinExistence type="predicted"/>
<feature type="transmembrane region" description="Helical" evidence="1">
    <location>
        <begin position="21"/>
        <end position="44"/>
    </location>
</feature>